<dbReference type="GO" id="GO:0005737">
    <property type="term" value="C:cytoplasm"/>
    <property type="evidence" value="ECO:0007669"/>
    <property type="project" value="UniProtKB-SubCell"/>
</dbReference>
<dbReference type="GO" id="GO:0032267">
    <property type="term" value="F:tRNA(Ile)-lysidine synthase activity"/>
    <property type="evidence" value="ECO:0007669"/>
    <property type="project" value="UniProtKB-EC"/>
</dbReference>
<protein>
    <recommendedName>
        <fullName evidence="7">tRNA(Ile)-lysidine synthase</fullName>
        <ecNumber evidence="7">6.3.4.19</ecNumber>
    </recommendedName>
    <alternativeName>
        <fullName evidence="7">tRNA(Ile)-2-lysyl-cytidine synthase</fullName>
    </alternativeName>
    <alternativeName>
        <fullName evidence="7">tRNA(Ile)-lysidine synthetase</fullName>
    </alternativeName>
</protein>
<accession>A0A4R6S6F1</accession>
<sequence length="356" mass="37030">MHRDLPLLDTRRAVRRVLRGLERNGEGEPPLALVALSGGADSLALAAALAYEAPRAGIRAGAVIVDHGLQEGSAAVAAQAADRAIELGLAPVLVRRVFVPTPGGEPGAGPGASGGGPENAAREARYAALATAATELGVSWMLTAHTRSDQAEQVLLGLARGSGTRSVAGIPEERPLTANCTLLRPFLAREPEITRETTVAACALQQLRPWQDPHNSDPAYTRVRVRDRVLPVLEAELGPGVAAALARTADLAAEDAAALDELACAALERLRISADPVTLDIDGLAALPSALRNRVIRRAARADFGAQLGRAHTATVAALVTDWRGQGPAFVPGLTVTREAGALVFRAQRGSPRTAL</sequence>
<feature type="domain" description="tRNA(Ile)-lysidine synthase substrate-binding" evidence="9">
    <location>
        <begin position="279"/>
        <end position="343"/>
    </location>
</feature>
<evidence type="ECO:0000256" key="3">
    <source>
        <dbReference type="ARBA" id="ARBA00022694"/>
    </source>
</evidence>
<dbReference type="InterPro" id="IPR011063">
    <property type="entry name" value="TilS/TtcA_N"/>
</dbReference>
<gene>
    <name evidence="7" type="primary">tilS</name>
    <name evidence="10" type="ORF">EDF62_0770</name>
</gene>
<dbReference type="RefSeq" id="WP_133615956.1">
    <property type="nucleotide sequence ID" value="NZ_SNYA01000002.1"/>
</dbReference>
<comment type="function">
    <text evidence="7">Ligates lysine onto the cytidine present at position 34 of the AUA codon-specific tRNA(Ile) that contains the anticodon CAU, in an ATP-dependent manner. Cytidine is converted to lysidine, thus changing the amino acid specificity of the tRNA from methionine to isoleucine.</text>
</comment>
<dbReference type="InterPro" id="IPR012795">
    <property type="entry name" value="tRNA_Ile_lys_synt_N"/>
</dbReference>
<dbReference type="PANTHER" id="PTHR43033:SF1">
    <property type="entry name" value="TRNA(ILE)-LYSIDINE SYNTHASE-RELATED"/>
    <property type="match status" value="1"/>
</dbReference>
<evidence type="ECO:0000256" key="5">
    <source>
        <dbReference type="ARBA" id="ARBA00022840"/>
    </source>
</evidence>
<evidence type="ECO:0000313" key="10">
    <source>
        <dbReference type="EMBL" id="TDP94355.1"/>
    </source>
</evidence>
<keyword evidence="5 7" id="KW-0067">ATP-binding</keyword>
<dbReference type="InterPro" id="IPR015262">
    <property type="entry name" value="tRNA_Ile_lys_synt_subst-bd"/>
</dbReference>
<dbReference type="GO" id="GO:0005524">
    <property type="term" value="F:ATP binding"/>
    <property type="evidence" value="ECO:0007669"/>
    <property type="project" value="UniProtKB-UniRule"/>
</dbReference>
<dbReference type="InterPro" id="IPR012094">
    <property type="entry name" value="tRNA_Ile_lys_synt"/>
</dbReference>
<comment type="similarity">
    <text evidence="7">Belongs to the tRNA(Ile)-lysidine synthase family.</text>
</comment>
<dbReference type="GO" id="GO:0006400">
    <property type="term" value="P:tRNA modification"/>
    <property type="evidence" value="ECO:0007669"/>
    <property type="project" value="UniProtKB-UniRule"/>
</dbReference>
<proteinExistence type="inferred from homology"/>
<dbReference type="Gene3D" id="1.20.59.20">
    <property type="match status" value="1"/>
</dbReference>
<evidence type="ECO:0000259" key="9">
    <source>
        <dbReference type="Pfam" id="PF09179"/>
    </source>
</evidence>
<evidence type="ECO:0000256" key="2">
    <source>
        <dbReference type="ARBA" id="ARBA00022598"/>
    </source>
</evidence>
<evidence type="ECO:0000256" key="6">
    <source>
        <dbReference type="ARBA" id="ARBA00048539"/>
    </source>
</evidence>
<evidence type="ECO:0000259" key="8">
    <source>
        <dbReference type="Pfam" id="PF01171"/>
    </source>
</evidence>
<dbReference type="InterPro" id="IPR014729">
    <property type="entry name" value="Rossmann-like_a/b/a_fold"/>
</dbReference>
<dbReference type="OrthoDB" id="5244702at2"/>
<comment type="subcellular location">
    <subcellularLocation>
        <location evidence="7">Cytoplasm</location>
    </subcellularLocation>
</comment>
<dbReference type="AlphaFoldDB" id="A0A4R6S6F1"/>
<dbReference type="SUPFAM" id="SSF82829">
    <property type="entry name" value="MesJ substrate recognition domain-like"/>
    <property type="match status" value="1"/>
</dbReference>
<dbReference type="EMBL" id="SNYA01000002">
    <property type="protein sequence ID" value="TDP94355.1"/>
    <property type="molecule type" value="Genomic_DNA"/>
</dbReference>
<dbReference type="PANTHER" id="PTHR43033">
    <property type="entry name" value="TRNA(ILE)-LYSIDINE SYNTHASE-RELATED"/>
    <property type="match status" value="1"/>
</dbReference>
<name>A0A4R6S6F1_9MICO</name>
<evidence type="ECO:0000313" key="11">
    <source>
        <dbReference type="Proteomes" id="UP000295601"/>
    </source>
</evidence>
<dbReference type="CDD" id="cd01992">
    <property type="entry name" value="TilS_N"/>
    <property type="match status" value="1"/>
</dbReference>
<feature type="domain" description="tRNA(Ile)-lysidine/2-thiocytidine synthase N-terminal" evidence="8">
    <location>
        <begin position="33"/>
        <end position="227"/>
    </location>
</feature>
<dbReference type="Proteomes" id="UP000295601">
    <property type="component" value="Unassembled WGS sequence"/>
</dbReference>
<keyword evidence="2 7" id="KW-0436">Ligase</keyword>
<organism evidence="10 11">
    <name type="scientific">Leucobacter luti</name>
    <dbReference type="NCBI Taxonomy" id="340320"/>
    <lineage>
        <taxon>Bacteria</taxon>
        <taxon>Bacillati</taxon>
        <taxon>Actinomycetota</taxon>
        <taxon>Actinomycetes</taxon>
        <taxon>Micrococcales</taxon>
        <taxon>Microbacteriaceae</taxon>
        <taxon>Leucobacter</taxon>
    </lineage>
</organism>
<evidence type="ECO:0000256" key="1">
    <source>
        <dbReference type="ARBA" id="ARBA00022490"/>
    </source>
</evidence>
<keyword evidence="4 7" id="KW-0547">Nucleotide-binding</keyword>
<comment type="domain">
    <text evidence="7">The N-terminal region contains the highly conserved SGGXDS motif, predicted to be a P-loop motif involved in ATP binding.</text>
</comment>
<reference evidence="10 11" key="1">
    <citation type="submission" date="2019-03" db="EMBL/GenBank/DDBJ databases">
        <title>Genomic analyses of the natural microbiome of Caenorhabditis elegans.</title>
        <authorList>
            <person name="Samuel B."/>
        </authorList>
    </citation>
    <scope>NUCLEOTIDE SEQUENCE [LARGE SCALE GENOMIC DNA]</scope>
    <source>
        <strain evidence="10 11">JUb18</strain>
    </source>
</reference>
<dbReference type="Pfam" id="PF09179">
    <property type="entry name" value="TilS"/>
    <property type="match status" value="1"/>
</dbReference>
<feature type="binding site" evidence="7">
    <location>
        <begin position="37"/>
        <end position="42"/>
    </location>
    <ligand>
        <name>ATP</name>
        <dbReference type="ChEBI" id="CHEBI:30616"/>
    </ligand>
</feature>
<evidence type="ECO:0000256" key="7">
    <source>
        <dbReference type="HAMAP-Rule" id="MF_01161"/>
    </source>
</evidence>
<comment type="catalytic activity">
    <reaction evidence="6 7">
        <text>cytidine(34) in tRNA(Ile2) + L-lysine + ATP = lysidine(34) in tRNA(Ile2) + AMP + diphosphate + H(+)</text>
        <dbReference type="Rhea" id="RHEA:43744"/>
        <dbReference type="Rhea" id="RHEA-COMP:10625"/>
        <dbReference type="Rhea" id="RHEA-COMP:10670"/>
        <dbReference type="ChEBI" id="CHEBI:15378"/>
        <dbReference type="ChEBI" id="CHEBI:30616"/>
        <dbReference type="ChEBI" id="CHEBI:32551"/>
        <dbReference type="ChEBI" id="CHEBI:33019"/>
        <dbReference type="ChEBI" id="CHEBI:82748"/>
        <dbReference type="ChEBI" id="CHEBI:83665"/>
        <dbReference type="ChEBI" id="CHEBI:456215"/>
        <dbReference type="EC" id="6.3.4.19"/>
    </reaction>
</comment>
<keyword evidence="3 7" id="KW-0819">tRNA processing</keyword>
<evidence type="ECO:0000256" key="4">
    <source>
        <dbReference type="ARBA" id="ARBA00022741"/>
    </source>
</evidence>
<dbReference type="EC" id="6.3.4.19" evidence="7"/>
<dbReference type="HAMAP" id="MF_01161">
    <property type="entry name" value="tRNA_Ile_lys_synt"/>
    <property type="match status" value="1"/>
</dbReference>
<dbReference type="Pfam" id="PF01171">
    <property type="entry name" value="ATP_bind_3"/>
    <property type="match status" value="1"/>
</dbReference>
<comment type="caution">
    <text evidence="10">The sequence shown here is derived from an EMBL/GenBank/DDBJ whole genome shotgun (WGS) entry which is preliminary data.</text>
</comment>
<keyword evidence="11" id="KW-1185">Reference proteome</keyword>
<dbReference type="SUPFAM" id="SSF52402">
    <property type="entry name" value="Adenine nucleotide alpha hydrolases-like"/>
    <property type="match status" value="1"/>
</dbReference>
<dbReference type="Gene3D" id="3.40.50.620">
    <property type="entry name" value="HUPs"/>
    <property type="match status" value="1"/>
</dbReference>
<dbReference type="NCBIfam" id="TIGR02432">
    <property type="entry name" value="lysidine_TilS_N"/>
    <property type="match status" value="1"/>
</dbReference>
<keyword evidence="1 7" id="KW-0963">Cytoplasm</keyword>